<dbReference type="NCBIfam" id="NF000996">
    <property type="entry name" value="PRK00105.1"/>
    <property type="match status" value="1"/>
</dbReference>
<sequence>MRLLNQTIEDIEEVSIDPDGEIRDRLNKLAIPSGSLGRLEEFATVYASIKGSINAPIRHKVVFTMAGDHGVSSEGVSAFPQEVTRQMVENFLEGNAAINIFARHVGARVVIVDCGVNAEFEPREGLKIKKVGYGTGNIAHGPAMSTEQAVQSLEVGIEVLNEEFCNGLDIVATGDMGIANTTPSSAIIACLTELDVSKVTGRGTGLDNWEVERKIGIIERALDINELDPSDPIDVLAKVGGFEIGGIAGLCLAAASHKIPVLIDGFISTAAALIACAIEPKVNGYIIASHVSAENGHRIALEKLGKKAILDLNLRLGEGTGAVLGINLVEAGVKILTQLATFSKGRVSVPNSQK</sequence>
<dbReference type="GO" id="GO:0009236">
    <property type="term" value="P:cobalamin biosynthetic process"/>
    <property type="evidence" value="ECO:0007669"/>
    <property type="project" value="UniProtKB-KW"/>
</dbReference>
<reference evidence="10" key="1">
    <citation type="journal article" date="2015" name="Nature">
        <title>Complex archaea that bridge the gap between prokaryotes and eukaryotes.</title>
        <authorList>
            <person name="Spang A."/>
            <person name="Saw J.H."/>
            <person name="Jorgensen S.L."/>
            <person name="Zaremba-Niedzwiedzka K."/>
            <person name="Martijn J."/>
            <person name="Lind A.E."/>
            <person name="van Eijk R."/>
            <person name="Schleper C."/>
            <person name="Guy L."/>
            <person name="Ettema T.J."/>
        </authorList>
    </citation>
    <scope>NUCLEOTIDE SEQUENCE</scope>
</reference>
<dbReference type="EC" id="2.4.2.21" evidence="3"/>
<protein>
    <recommendedName>
        <fullName evidence="4">Nicotinate-nucleotide--dimethylbenzimidazole phosphoribosyltransferase</fullName>
        <ecNumber evidence="3">2.4.2.21</ecNumber>
    </recommendedName>
    <alternativeName>
        <fullName evidence="8">N(1)-alpha-phosphoribosyltransferase</fullName>
    </alternativeName>
</protein>
<dbReference type="PANTHER" id="PTHR43463:SF1">
    <property type="entry name" value="NICOTINATE-NUCLEOTIDE--DIMETHYLBENZIMIDAZOLE PHOSPHORIBOSYLTRANSFERASE"/>
    <property type="match status" value="1"/>
</dbReference>
<keyword evidence="6" id="KW-0328">Glycosyltransferase</keyword>
<evidence type="ECO:0000256" key="7">
    <source>
        <dbReference type="ARBA" id="ARBA00022679"/>
    </source>
</evidence>
<evidence type="ECO:0000256" key="4">
    <source>
        <dbReference type="ARBA" id="ARBA00015486"/>
    </source>
</evidence>
<comment type="caution">
    <text evidence="10">The sequence shown here is derived from an EMBL/GenBank/DDBJ whole genome shotgun (WGS) entry which is preliminary data.</text>
</comment>
<dbReference type="PANTHER" id="PTHR43463">
    <property type="entry name" value="NICOTINATE-NUCLEOTIDE--DIMETHYLBENZIMIDAZOLE PHOSPHORIBOSYLTRANSFERASE"/>
    <property type="match status" value="1"/>
</dbReference>
<dbReference type="SUPFAM" id="SSF52733">
    <property type="entry name" value="Nicotinate mononucleotide:5,6-dimethylbenzimidazole phosphoribosyltransferase (CobT)"/>
    <property type="match status" value="1"/>
</dbReference>
<proteinExistence type="inferred from homology"/>
<evidence type="ECO:0000256" key="5">
    <source>
        <dbReference type="ARBA" id="ARBA00022573"/>
    </source>
</evidence>
<evidence type="ECO:0000256" key="1">
    <source>
        <dbReference type="ARBA" id="ARBA00005049"/>
    </source>
</evidence>
<evidence type="ECO:0000256" key="3">
    <source>
        <dbReference type="ARBA" id="ARBA00011991"/>
    </source>
</evidence>
<evidence type="ECO:0000313" key="10">
    <source>
        <dbReference type="EMBL" id="KKM72527.1"/>
    </source>
</evidence>
<dbReference type="InterPro" id="IPR017846">
    <property type="entry name" value="Nict_dMeBzImd_PRibTrfase_bact"/>
</dbReference>
<evidence type="ECO:0000256" key="2">
    <source>
        <dbReference type="ARBA" id="ARBA00007110"/>
    </source>
</evidence>
<dbReference type="UniPathway" id="UPA00061">
    <property type="reaction ID" value="UER00516"/>
</dbReference>
<dbReference type="HAMAP" id="MF_00230">
    <property type="entry name" value="CobT"/>
    <property type="match status" value="1"/>
</dbReference>
<evidence type="ECO:0000256" key="6">
    <source>
        <dbReference type="ARBA" id="ARBA00022676"/>
    </source>
</evidence>
<comment type="catalytic activity">
    <reaction evidence="9">
        <text>5,6-dimethylbenzimidazole + nicotinate beta-D-ribonucleotide = alpha-ribazole 5'-phosphate + nicotinate + H(+)</text>
        <dbReference type="Rhea" id="RHEA:11196"/>
        <dbReference type="ChEBI" id="CHEBI:15378"/>
        <dbReference type="ChEBI" id="CHEBI:15890"/>
        <dbReference type="ChEBI" id="CHEBI:32544"/>
        <dbReference type="ChEBI" id="CHEBI:57502"/>
        <dbReference type="ChEBI" id="CHEBI:57918"/>
        <dbReference type="EC" id="2.4.2.21"/>
    </reaction>
</comment>
<organism evidence="10">
    <name type="scientific">marine sediment metagenome</name>
    <dbReference type="NCBI Taxonomy" id="412755"/>
    <lineage>
        <taxon>unclassified sequences</taxon>
        <taxon>metagenomes</taxon>
        <taxon>ecological metagenomes</taxon>
    </lineage>
</organism>
<evidence type="ECO:0000256" key="9">
    <source>
        <dbReference type="ARBA" id="ARBA00047340"/>
    </source>
</evidence>
<dbReference type="InterPro" id="IPR023195">
    <property type="entry name" value="Nict_dMeBzImd_PRibTrfase_N"/>
</dbReference>
<dbReference type="GO" id="GO:0008939">
    <property type="term" value="F:nicotinate-nucleotide-dimethylbenzimidazole phosphoribosyltransferase activity"/>
    <property type="evidence" value="ECO:0007669"/>
    <property type="project" value="UniProtKB-EC"/>
</dbReference>
<dbReference type="InterPro" id="IPR036087">
    <property type="entry name" value="Nict_dMeBzImd_PRibTrfase_sf"/>
</dbReference>
<dbReference type="Gene3D" id="3.40.50.10210">
    <property type="match status" value="1"/>
</dbReference>
<accession>A0A0F9MTG6</accession>
<dbReference type="FunFam" id="3.40.50.10210:FF:000001">
    <property type="entry name" value="Nicotinate-nucleotide--dimethylbenzimidazole phosphoribosyltransferase"/>
    <property type="match status" value="1"/>
</dbReference>
<dbReference type="AlphaFoldDB" id="A0A0F9MTG6"/>
<keyword evidence="5" id="KW-0169">Cobalamin biosynthesis</keyword>
<evidence type="ECO:0000256" key="8">
    <source>
        <dbReference type="ARBA" id="ARBA00030686"/>
    </source>
</evidence>
<comment type="pathway">
    <text evidence="1">Nucleoside biosynthesis; alpha-ribazole biosynthesis; alpha-ribazole from 5,6-dimethylbenzimidazole: step 1/2.</text>
</comment>
<comment type="similarity">
    <text evidence="2">Belongs to the CobT family.</text>
</comment>
<dbReference type="Gene3D" id="1.10.1610.10">
    <property type="match status" value="1"/>
</dbReference>
<dbReference type="EMBL" id="LAZR01009452">
    <property type="protein sequence ID" value="KKM72527.1"/>
    <property type="molecule type" value="Genomic_DNA"/>
</dbReference>
<dbReference type="NCBIfam" id="TIGR03160">
    <property type="entry name" value="cobT_DBIPRT"/>
    <property type="match status" value="1"/>
</dbReference>
<dbReference type="Pfam" id="PF02277">
    <property type="entry name" value="DBI_PRT"/>
    <property type="match status" value="1"/>
</dbReference>
<dbReference type="InterPro" id="IPR003200">
    <property type="entry name" value="Nict_dMeBzImd_PRibTrfase"/>
</dbReference>
<dbReference type="CDD" id="cd02439">
    <property type="entry name" value="DMB-PRT_CobT"/>
    <property type="match status" value="1"/>
</dbReference>
<keyword evidence="7" id="KW-0808">Transferase</keyword>
<name>A0A0F9MTG6_9ZZZZ</name>
<gene>
    <name evidence="10" type="ORF">LCGC14_1419660</name>
</gene>